<keyword evidence="3" id="KW-1185">Reference proteome</keyword>
<protein>
    <submittedName>
        <fullName evidence="2">Aldose 1-epimerase (Galactose mutarotase)</fullName>
    </submittedName>
</protein>
<organism evidence="2 3">
    <name type="scientific">Durusdinium trenchii</name>
    <dbReference type="NCBI Taxonomy" id="1381693"/>
    <lineage>
        <taxon>Eukaryota</taxon>
        <taxon>Sar</taxon>
        <taxon>Alveolata</taxon>
        <taxon>Dinophyceae</taxon>
        <taxon>Suessiales</taxon>
        <taxon>Symbiodiniaceae</taxon>
        <taxon>Durusdinium</taxon>
    </lineage>
</organism>
<proteinExistence type="predicted"/>
<name>A0ABP0J1H7_9DINO</name>
<evidence type="ECO:0000313" key="2">
    <source>
        <dbReference type="EMBL" id="CAK9008094.1"/>
    </source>
</evidence>
<comment type="caution">
    <text evidence="2">The sequence shown here is derived from an EMBL/GenBank/DDBJ whole genome shotgun (WGS) entry which is preliminary data.</text>
</comment>
<evidence type="ECO:0000313" key="3">
    <source>
        <dbReference type="Proteomes" id="UP001642464"/>
    </source>
</evidence>
<feature type="region of interest" description="Disordered" evidence="1">
    <location>
        <begin position="406"/>
        <end position="429"/>
    </location>
</feature>
<evidence type="ECO:0000256" key="1">
    <source>
        <dbReference type="SAM" id="MobiDB-lite"/>
    </source>
</evidence>
<dbReference type="InterPro" id="IPR011013">
    <property type="entry name" value="Gal_mutarotase_sf_dom"/>
</dbReference>
<dbReference type="InterPro" id="IPR008183">
    <property type="entry name" value="Aldose_1/G6P_1-epimerase"/>
</dbReference>
<dbReference type="Proteomes" id="UP001642464">
    <property type="component" value="Unassembled WGS sequence"/>
</dbReference>
<dbReference type="InterPro" id="IPR014718">
    <property type="entry name" value="GH-type_carb-bd"/>
</dbReference>
<accession>A0ABP0J1H7</accession>
<sequence>MSETVALSHPSGASAEILNSPAGVGFNCIRFVAALDDRRVDVLDAPDPVLADSPRPSGSGVPLLFPFPNRIREGTFTWDGQTYHVPLKGGRAHAIHGFCYDAPWRVVDHRDSTATAEFQLSVDDPGRAHCWPADFRIGATYTLEADALHLDLEIENPDTRPLPWGFGTHAYFRLPLSSDSQAEDCRFIAPVTEQWELEGNLPTGQRRPVPAEWDLAGEGVSFGAVSLDDAFGIADAELFRYAVIFTPPHRKALCIEPYTCMTDAINLAAQGVEGGLNVLAPGQLLRIDDFLTADFELNPASLVEVVGESTPVADNDQCVVLQGHQGDRFEGRGRVAEEVDKDAAFAGVLVAEQAHVATCFEQIDHAVPATPFEQELVAGLLTGVCEPVLEVRIVERAGDDAHWKAEQSKGRHRGFPVSEVPSEHEDGATTEQRFDGRFAVTKDDHFAAVGECELSRELHDLGDETKQMDPHVEDHRVDASRIEVGKGAENILAGNFVARQLAGENPSDEPGEALGPAESLADTQ</sequence>
<dbReference type="EMBL" id="CAXAMM010005653">
    <property type="protein sequence ID" value="CAK9008094.1"/>
    <property type="molecule type" value="Genomic_DNA"/>
</dbReference>
<dbReference type="SUPFAM" id="SSF74650">
    <property type="entry name" value="Galactose mutarotase-like"/>
    <property type="match status" value="1"/>
</dbReference>
<dbReference type="Gene3D" id="2.70.98.10">
    <property type="match status" value="1"/>
</dbReference>
<reference evidence="2 3" key="1">
    <citation type="submission" date="2024-02" db="EMBL/GenBank/DDBJ databases">
        <authorList>
            <person name="Chen Y."/>
            <person name="Shah S."/>
            <person name="Dougan E. K."/>
            <person name="Thang M."/>
            <person name="Chan C."/>
        </authorList>
    </citation>
    <scope>NUCLEOTIDE SEQUENCE [LARGE SCALE GENOMIC DNA]</scope>
</reference>
<dbReference type="Pfam" id="PF01263">
    <property type="entry name" value="Aldose_epim"/>
    <property type="match status" value="1"/>
</dbReference>
<gene>
    <name evidence="2" type="ORF">SCF082_LOCUS9715</name>
</gene>
<dbReference type="CDD" id="cd01081">
    <property type="entry name" value="Aldose_epim"/>
    <property type="match status" value="1"/>
</dbReference>
<feature type="region of interest" description="Disordered" evidence="1">
    <location>
        <begin position="502"/>
        <end position="524"/>
    </location>
</feature>